<evidence type="ECO:0000313" key="1">
    <source>
        <dbReference type="EMBL" id="AWB67775.1"/>
    </source>
</evidence>
<dbReference type="OrthoDB" id="767964at2"/>
<dbReference type="RefSeq" id="WP_108603843.1">
    <property type="nucleotide sequence ID" value="NZ_CP026604.1"/>
</dbReference>
<reference evidence="1 2" key="1">
    <citation type="submission" date="2018-01" db="EMBL/GenBank/DDBJ databases">
        <title>Genome sequence of a Cantenovulum-like bacteria.</title>
        <authorList>
            <person name="Tan W.R."/>
            <person name="Lau N.-S."/>
            <person name="Go F."/>
            <person name="Amirul A.-A.A."/>
        </authorList>
    </citation>
    <scope>NUCLEOTIDE SEQUENCE [LARGE SCALE GENOMIC DNA]</scope>
    <source>
        <strain evidence="1 2">CCB-QB4</strain>
    </source>
</reference>
<evidence type="ECO:0000313" key="2">
    <source>
        <dbReference type="Proteomes" id="UP000244441"/>
    </source>
</evidence>
<dbReference type="EMBL" id="CP026604">
    <property type="protein sequence ID" value="AWB67775.1"/>
    <property type="molecule type" value="Genomic_DNA"/>
</dbReference>
<dbReference type="KEGG" id="cate:C2869_15680"/>
<keyword evidence="2" id="KW-1185">Reference proteome</keyword>
<name>A0A2S0VU94_9ALTE</name>
<accession>A0A2S0VU94</accession>
<gene>
    <name evidence="1" type="ORF">C2869_15680</name>
</gene>
<protein>
    <recommendedName>
        <fullName evidence="3">Glycosyl transferases group 1</fullName>
    </recommendedName>
</protein>
<evidence type="ECO:0008006" key="3">
    <source>
        <dbReference type="Google" id="ProtNLM"/>
    </source>
</evidence>
<dbReference type="Proteomes" id="UP000244441">
    <property type="component" value="Chromosome"/>
</dbReference>
<organism evidence="1 2">
    <name type="scientific">Saccharobesus litoralis</name>
    <dbReference type="NCBI Taxonomy" id="2172099"/>
    <lineage>
        <taxon>Bacteria</taxon>
        <taxon>Pseudomonadati</taxon>
        <taxon>Pseudomonadota</taxon>
        <taxon>Gammaproteobacteria</taxon>
        <taxon>Alteromonadales</taxon>
        <taxon>Alteromonadaceae</taxon>
        <taxon>Saccharobesus</taxon>
    </lineage>
</organism>
<dbReference type="AlphaFoldDB" id="A0A2S0VU94"/>
<sequence length="414" mass="48411">MHKRLNILTLHGLGNPSRRLKAVEELEFMLPLYEPEHNYLYLDLDYPVPDYVKELEFDAIIINPTFLCARLFDGVYAKTIEKFSFVKHLEAVKIAFPQDDYYSTRRLEYWLNDWDVDYLFTVLPDHIDTLYPNLKQSNIHIRAAYTGYVSNKWIEQWEIPKARCHRKIDVSYRTLKAIPCAGKLSYDKYRLGDRFVSKLPNNHTLKLDISSEYNKRIPGHEWHQFIENSKFCLVGKSGSSLFDPEGVYRSNIVNFVKDNPNWKFNELENNCFKFRDGLFNFTAISPRNLEAALSKTVQIASIGSSSCYSGLLNSYEHYIPIIGNFNNIDEILEIIEDAGLVEKIAVSCKEAILDCPQLRVENHCLTLMNIIKESTQTARVRNDDYFRKVRSLYWQELTKLGFKPSKSFPQLYKF</sequence>
<proteinExistence type="predicted"/>